<comment type="subcellular location">
    <subcellularLocation>
        <location evidence="1">Membrane</location>
        <topology evidence="1">Multi-pass membrane protein</topology>
    </subcellularLocation>
</comment>
<dbReference type="Pfam" id="PF02080">
    <property type="entry name" value="TrkA_C"/>
    <property type="match status" value="2"/>
</dbReference>
<feature type="transmembrane region" description="Helical" evidence="7">
    <location>
        <begin position="129"/>
        <end position="154"/>
    </location>
</feature>
<keyword evidence="3 7" id="KW-0812">Transmembrane</keyword>
<dbReference type="Proteomes" id="UP000078406">
    <property type="component" value="Unassembled WGS sequence"/>
</dbReference>
<reference evidence="9 10" key="1">
    <citation type="journal article" date="2016" name="Syst. Appl. Microbiol.">
        <title>Vibrio bivalvicida sp. nov., a novel larval pathogen for bivalve molluscs reared in a hatchery.</title>
        <authorList>
            <person name="Dubert J."/>
            <person name="Romalde J.L."/>
            <person name="Prado S."/>
            <person name="Barja J.L."/>
        </authorList>
    </citation>
    <scope>NUCLEOTIDE SEQUENCE [LARGE SCALE GENOMIC DNA]</scope>
    <source>
        <strain evidence="9 10">605</strain>
    </source>
</reference>
<organism evidence="9 10">
    <name type="scientific">Vibrio bivalvicida</name>
    <dbReference type="NCBI Taxonomy" id="1276888"/>
    <lineage>
        <taxon>Bacteria</taxon>
        <taxon>Pseudomonadati</taxon>
        <taxon>Pseudomonadota</taxon>
        <taxon>Gammaproteobacteria</taxon>
        <taxon>Vibrionales</taxon>
        <taxon>Vibrionaceae</taxon>
        <taxon>Vibrio</taxon>
        <taxon>Vibrio oreintalis group</taxon>
    </lineage>
</organism>
<keyword evidence="4" id="KW-0677">Repeat</keyword>
<feature type="transmembrane region" description="Helical" evidence="7">
    <location>
        <begin position="56"/>
        <end position="74"/>
    </location>
</feature>
<feature type="domain" description="RCK C-terminal" evidence="8">
    <location>
        <begin position="194"/>
        <end position="279"/>
    </location>
</feature>
<dbReference type="InterPro" id="IPR051679">
    <property type="entry name" value="DASS-Related_Transporters"/>
</dbReference>
<dbReference type="PROSITE" id="PS51202">
    <property type="entry name" value="RCK_C"/>
    <property type="match status" value="2"/>
</dbReference>
<feature type="transmembrane region" description="Helical" evidence="7">
    <location>
        <begin position="407"/>
        <end position="425"/>
    </location>
</feature>
<dbReference type="PANTHER" id="PTHR43652">
    <property type="entry name" value="BASIC AMINO ACID ANTIPORTER YFCC-RELATED"/>
    <property type="match status" value="1"/>
</dbReference>
<feature type="transmembrane region" description="Helical" evidence="7">
    <location>
        <begin position="383"/>
        <end position="401"/>
    </location>
</feature>
<name>A0A177Y0U8_9VIBR</name>
<evidence type="ECO:0000256" key="4">
    <source>
        <dbReference type="ARBA" id="ARBA00022737"/>
    </source>
</evidence>
<dbReference type="Gene3D" id="3.30.70.1450">
    <property type="entry name" value="Regulator of K+ conductance, C-terminal domain"/>
    <property type="match status" value="2"/>
</dbReference>
<feature type="transmembrane region" description="Helical" evidence="7">
    <location>
        <begin position="464"/>
        <end position="484"/>
    </location>
</feature>
<sequence>MWQQGFVLAILLGIVACLITTRIKPSYIFAGAAFVAFLGGMIELGEVATNFTNSSLLTLVLLILASAALEKTRLISWVSRSLSTGRLGTVVAKLGVSTALLSSFTNNTAVVVSLIGAIKRNQQHAPSKLLIPLSYAAILGGTLTLIGTSTNLIINSFVEDAGLPSLGFFAPTMIGLSVLLGGMLILIPLSYLLPNYDDQNQDELPYFLEARVEPGSPLVGRSISENNLRALRKLFLAEVVRDGETMPSVEPDFVLQARDRLLFCGDIESVATLQEIQGLTLFGQHHLNGQGFVEVVVSSSASFCNKTLKSSHFRDRFDAVVVAIRRGHERLQGGLGNITLNAGDTLVLVPGKRFEQERRAHRKEFVLVNDLDSSARLDANKSALVLIGFASVIALALLEVVPLIKGLSVFLLAALFFGVVQLGELRRRFPVDIVVIVGSALSIAQLMLSTGLSVSLGQMFIEGFNGWGVFGALVATYLLTLILTELVTNNAAAALSFPIGYSMAIGYGVDPMPFIMAVLFGASASFISPYGYQTNLLVYSVGNYKLKDYVRVGIPLSIVYSVLVLTLIPLFFPF</sequence>
<feature type="transmembrane region" description="Helical" evidence="7">
    <location>
        <begin position="491"/>
        <end position="508"/>
    </location>
</feature>
<dbReference type="GO" id="GO:0005886">
    <property type="term" value="C:plasma membrane"/>
    <property type="evidence" value="ECO:0007669"/>
    <property type="project" value="TreeGrafter"/>
</dbReference>
<dbReference type="GO" id="GO:0008324">
    <property type="term" value="F:monoatomic cation transmembrane transporter activity"/>
    <property type="evidence" value="ECO:0007669"/>
    <property type="project" value="InterPro"/>
</dbReference>
<evidence type="ECO:0000256" key="1">
    <source>
        <dbReference type="ARBA" id="ARBA00004141"/>
    </source>
</evidence>
<dbReference type="PANTHER" id="PTHR43652:SF2">
    <property type="entry name" value="BASIC AMINO ACID ANTIPORTER YFCC-RELATED"/>
    <property type="match status" value="1"/>
</dbReference>
<gene>
    <name evidence="9" type="ORF">APB76_09165</name>
</gene>
<feature type="transmembrane region" description="Helical" evidence="7">
    <location>
        <begin position="552"/>
        <end position="572"/>
    </location>
</feature>
<protein>
    <submittedName>
        <fullName evidence="9">Potassium transporter TrkA</fullName>
    </submittedName>
</protein>
<dbReference type="GO" id="GO:0006813">
    <property type="term" value="P:potassium ion transport"/>
    <property type="evidence" value="ECO:0007669"/>
    <property type="project" value="InterPro"/>
</dbReference>
<dbReference type="SUPFAM" id="SSF116726">
    <property type="entry name" value="TrkA C-terminal domain-like"/>
    <property type="match status" value="2"/>
</dbReference>
<keyword evidence="5 7" id="KW-1133">Transmembrane helix</keyword>
<feature type="transmembrane region" description="Helical" evidence="7">
    <location>
        <begin position="27"/>
        <end position="44"/>
    </location>
</feature>
<feature type="domain" description="RCK C-terminal" evidence="8">
    <location>
        <begin position="280"/>
        <end position="364"/>
    </location>
</feature>
<keyword evidence="6 7" id="KW-0472">Membrane</keyword>
<keyword evidence="2" id="KW-0813">Transport</keyword>
<feature type="transmembrane region" description="Helical" evidence="7">
    <location>
        <begin position="94"/>
        <end position="117"/>
    </location>
</feature>
<dbReference type="EMBL" id="LLEI02000024">
    <property type="protein sequence ID" value="OAJ94478.1"/>
    <property type="molecule type" value="Genomic_DNA"/>
</dbReference>
<evidence type="ECO:0000256" key="5">
    <source>
        <dbReference type="ARBA" id="ARBA00022989"/>
    </source>
</evidence>
<evidence type="ECO:0000256" key="2">
    <source>
        <dbReference type="ARBA" id="ARBA00022448"/>
    </source>
</evidence>
<dbReference type="InterPro" id="IPR036721">
    <property type="entry name" value="RCK_C_sf"/>
</dbReference>
<dbReference type="InterPro" id="IPR006037">
    <property type="entry name" value="RCK_C"/>
</dbReference>
<dbReference type="Pfam" id="PF03600">
    <property type="entry name" value="CitMHS"/>
    <property type="match status" value="1"/>
</dbReference>
<evidence type="ECO:0000256" key="6">
    <source>
        <dbReference type="ARBA" id="ARBA00023136"/>
    </source>
</evidence>
<dbReference type="RefSeq" id="WP_054962928.1">
    <property type="nucleotide sequence ID" value="NZ_LLEI02000024.1"/>
</dbReference>
<dbReference type="InterPro" id="IPR004680">
    <property type="entry name" value="Cit_transptr-like_dom"/>
</dbReference>
<feature type="transmembrane region" description="Helical" evidence="7">
    <location>
        <begin position="514"/>
        <end position="532"/>
    </location>
</feature>
<evidence type="ECO:0000313" key="9">
    <source>
        <dbReference type="EMBL" id="OAJ94478.1"/>
    </source>
</evidence>
<feature type="transmembrane region" description="Helical" evidence="7">
    <location>
        <begin position="432"/>
        <end position="452"/>
    </location>
</feature>
<feature type="transmembrane region" description="Helical" evidence="7">
    <location>
        <begin position="166"/>
        <end position="193"/>
    </location>
</feature>
<evidence type="ECO:0000313" key="10">
    <source>
        <dbReference type="Proteomes" id="UP000078406"/>
    </source>
</evidence>
<dbReference type="AlphaFoldDB" id="A0A177Y0U8"/>
<evidence type="ECO:0000256" key="7">
    <source>
        <dbReference type="SAM" id="Phobius"/>
    </source>
</evidence>
<comment type="caution">
    <text evidence="9">The sequence shown here is derived from an EMBL/GenBank/DDBJ whole genome shotgun (WGS) entry which is preliminary data.</text>
</comment>
<evidence type="ECO:0000256" key="3">
    <source>
        <dbReference type="ARBA" id="ARBA00022692"/>
    </source>
</evidence>
<evidence type="ECO:0000259" key="8">
    <source>
        <dbReference type="PROSITE" id="PS51202"/>
    </source>
</evidence>
<proteinExistence type="predicted"/>
<accession>A0A177Y0U8</accession>